<evidence type="ECO:0000313" key="2">
    <source>
        <dbReference type="EMBL" id="MBB3777214.1"/>
    </source>
</evidence>
<dbReference type="EMBL" id="WTYB01000006">
    <property type="protein sequence ID" value="MXP39953.1"/>
    <property type="molecule type" value="Genomic_DNA"/>
</dbReference>
<dbReference type="EMBL" id="JACICE010000006">
    <property type="protein sequence ID" value="MBB3777214.1"/>
    <property type="molecule type" value="Genomic_DNA"/>
</dbReference>
<dbReference type="PANTHER" id="PTHR43685">
    <property type="entry name" value="GLYCOSYLTRANSFERASE"/>
    <property type="match status" value="1"/>
</dbReference>
<dbReference type="GO" id="GO:0016740">
    <property type="term" value="F:transferase activity"/>
    <property type="evidence" value="ECO:0007669"/>
    <property type="project" value="UniProtKB-KW"/>
</dbReference>
<dbReference type="CDD" id="cd06433">
    <property type="entry name" value="GT_2_WfgS_like"/>
    <property type="match status" value="1"/>
</dbReference>
<gene>
    <name evidence="2" type="ORF">FHS52_003211</name>
    <name evidence="3" type="ORF">GRI59_15200</name>
</gene>
<keyword evidence="3" id="KW-0808">Transferase</keyword>
<comment type="caution">
    <text evidence="3">The sequence shown here is derived from an EMBL/GenBank/DDBJ whole genome shotgun (WGS) entry which is preliminary data.</text>
</comment>
<protein>
    <submittedName>
        <fullName evidence="2 3">Glycosyltransferase</fullName>
    </submittedName>
</protein>
<evidence type="ECO:0000313" key="5">
    <source>
        <dbReference type="Proteomes" id="UP000548685"/>
    </source>
</evidence>
<dbReference type="AlphaFoldDB" id="A0A6I4UQX9"/>
<proteinExistence type="predicted"/>
<dbReference type="InterPro" id="IPR001173">
    <property type="entry name" value="Glyco_trans_2-like"/>
</dbReference>
<evidence type="ECO:0000259" key="1">
    <source>
        <dbReference type="Pfam" id="PF00535"/>
    </source>
</evidence>
<reference evidence="3 4" key="1">
    <citation type="submission" date="2019-12" db="EMBL/GenBank/DDBJ databases">
        <title>Genomic-based taxomic classification of the family Erythrobacteraceae.</title>
        <authorList>
            <person name="Xu L."/>
        </authorList>
    </citation>
    <scope>NUCLEOTIDE SEQUENCE [LARGE SCALE GENOMIC DNA]</scope>
    <source>
        <strain evidence="3 4">JCM 10282</strain>
    </source>
</reference>
<dbReference type="Gene3D" id="3.90.550.10">
    <property type="entry name" value="Spore Coat Polysaccharide Biosynthesis Protein SpsA, Chain A"/>
    <property type="match status" value="1"/>
</dbReference>
<keyword evidence="5" id="KW-1185">Reference proteome</keyword>
<dbReference type="InterPro" id="IPR029044">
    <property type="entry name" value="Nucleotide-diphossugar_trans"/>
</dbReference>
<feature type="domain" description="Glycosyltransferase 2-like" evidence="1">
    <location>
        <begin position="9"/>
        <end position="126"/>
    </location>
</feature>
<organism evidence="3 4">
    <name type="scientific">Erythrobacter ramosus</name>
    <dbReference type="NCBI Taxonomy" id="35811"/>
    <lineage>
        <taxon>Bacteria</taxon>
        <taxon>Pseudomonadati</taxon>
        <taxon>Pseudomonadota</taxon>
        <taxon>Alphaproteobacteria</taxon>
        <taxon>Sphingomonadales</taxon>
        <taxon>Erythrobacteraceae</taxon>
        <taxon>Erythrobacter/Porphyrobacter group</taxon>
        <taxon>Erythrobacter</taxon>
    </lineage>
</organism>
<dbReference type="Proteomes" id="UP000548685">
    <property type="component" value="Unassembled WGS sequence"/>
</dbReference>
<dbReference type="Pfam" id="PF00535">
    <property type="entry name" value="Glycos_transf_2"/>
    <property type="match status" value="1"/>
</dbReference>
<dbReference type="RefSeq" id="WP_160762106.1">
    <property type="nucleotide sequence ID" value="NZ_BAAADZ010000003.1"/>
</dbReference>
<name>A0A6I4UQX9_9SPHN</name>
<reference evidence="2 5" key="2">
    <citation type="submission" date="2020-08" db="EMBL/GenBank/DDBJ databases">
        <title>Genomic Encyclopedia of Type Strains, Phase IV (KMG-IV): sequencing the most valuable type-strain genomes for metagenomic binning, comparative biology and taxonomic classification.</title>
        <authorList>
            <person name="Goeker M."/>
        </authorList>
    </citation>
    <scope>NUCLEOTIDE SEQUENCE [LARGE SCALE GENOMIC DNA]</scope>
    <source>
        <strain evidence="2 5">DSM 8510</strain>
    </source>
</reference>
<dbReference type="Proteomes" id="UP000430021">
    <property type="component" value="Unassembled WGS sequence"/>
</dbReference>
<evidence type="ECO:0000313" key="4">
    <source>
        <dbReference type="Proteomes" id="UP000430021"/>
    </source>
</evidence>
<dbReference type="OrthoDB" id="9813349at2"/>
<sequence>MNNCYPLISVITPSFRQAQFLHKTMDSVFGQDYPSVEYIVIDGGSNDGSREIIAVNADRLAHWVSEPDRGQVDAINKGLERASGEILCYLNSDDLLHPGALRAVANAYAKYPDADVFHGRCSTIDENGAPLDRGFFGDIATPSKILDLWSVWFAGKNVVQPEVFWTRRLMDRIGLFDETFNYAMDYDYWTRAIVGAGAKVCRIDQDLAAFRLWGGQKSNASDKAADELRRIAIRYIDDPAAPLDPDTRRRLKAAWTFDEVFAKGCAQIAAEEGSSLSRRMRVAAMAMRNPILFSNEAFRGRMAGAIRRLVGLGNPKPSANA</sequence>
<accession>A0A6I4UQX9</accession>
<evidence type="ECO:0000313" key="3">
    <source>
        <dbReference type="EMBL" id="MXP39953.1"/>
    </source>
</evidence>
<dbReference type="PANTHER" id="PTHR43685:SF11">
    <property type="entry name" value="GLYCOSYLTRANSFERASE TAGX-RELATED"/>
    <property type="match status" value="1"/>
</dbReference>
<dbReference type="InterPro" id="IPR050834">
    <property type="entry name" value="Glycosyltransf_2"/>
</dbReference>
<dbReference type="SUPFAM" id="SSF53448">
    <property type="entry name" value="Nucleotide-diphospho-sugar transferases"/>
    <property type="match status" value="1"/>
</dbReference>